<dbReference type="Gene3D" id="3.40.20.10">
    <property type="entry name" value="Severin"/>
    <property type="match status" value="1"/>
</dbReference>
<dbReference type="InterPro" id="IPR011171">
    <property type="entry name" value="GMF"/>
</dbReference>
<keyword evidence="5" id="KW-0539">Nucleus</keyword>
<dbReference type="Pfam" id="PF00241">
    <property type="entry name" value="Cofilin_ADF"/>
    <property type="match status" value="1"/>
</dbReference>
<dbReference type="Proteomes" id="UP001381693">
    <property type="component" value="Unassembled WGS sequence"/>
</dbReference>
<dbReference type="InterPro" id="IPR029006">
    <property type="entry name" value="ADF-H/Gelsolin-like_dom_sf"/>
</dbReference>
<gene>
    <name evidence="8" type="ORF">SK128_011710</name>
</gene>
<dbReference type="PROSITE" id="PS51263">
    <property type="entry name" value="ADF_H"/>
    <property type="match status" value="1"/>
</dbReference>
<dbReference type="EMBL" id="JAXCGZ010000445">
    <property type="protein sequence ID" value="KAK7085968.1"/>
    <property type="molecule type" value="Genomic_DNA"/>
</dbReference>
<name>A0AAN8XQM6_HALRR</name>
<protein>
    <recommendedName>
        <fullName evidence="7">ADF-H domain-containing protein</fullName>
    </recommendedName>
</protein>
<dbReference type="CDD" id="cd11283">
    <property type="entry name" value="ADF_GMF-beta_like"/>
    <property type="match status" value="1"/>
</dbReference>
<proteinExistence type="inferred from homology"/>
<accession>A0AAN8XQM6</accession>
<evidence type="ECO:0000256" key="4">
    <source>
        <dbReference type="ARBA" id="ARBA00022490"/>
    </source>
</evidence>
<dbReference type="PIRSF" id="PIRSF001788">
    <property type="entry name" value="GMF-beta"/>
    <property type="match status" value="1"/>
</dbReference>
<dbReference type="GO" id="GO:0071846">
    <property type="term" value="P:actin filament debranching"/>
    <property type="evidence" value="ECO:0007669"/>
    <property type="project" value="InterPro"/>
</dbReference>
<feature type="domain" description="ADF-H" evidence="7">
    <location>
        <begin position="5"/>
        <end position="139"/>
    </location>
</feature>
<keyword evidence="4" id="KW-0963">Cytoplasm</keyword>
<comment type="caution">
    <text evidence="8">The sequence shown here is derived from an EMBL/GenBank/DDBJ whole genome shotgun (WGS) entry which is preliminary data.</text>
</comment>
<dbReference type="InterPro" id="IPR002108">
    <property type="entry name" value="ADF-H"/>
</dbReference>
<dbReference type="SMART" id="SM00102">
    <property type="entry name" value="ADF"/>
    <property type="match status" value="1"/>
</dbReference>
<evidence type="ECO:0000259" key="7">
    <source>
        <dbReference type="PROSITE" id="PS51263"/>
    </source>
</evidence>
<dbReference type="AlphaFoldDB" id="A0AAN8XQM6"/>
<evidence type="ECO:0000256" key="2">
    <source>
        <dbReference type="ARBA" id="ARBA00004496"/>
    </source>
</evidence>
<dbReference type="PANTHER" id="PTHR11249:SF2">
    <property type="entry name" value="GLIA MATURATION FACTOR"/>
    <property type="match status" value="1"/>
</dbReference>
<evidence type="ECO:0000256" key="5">
    <source>
        <dbReference type="ARBA" id="ARBA00023242"/>
    </source>
</evidence>
<dbReference type="FunFam" id="3.40.20.10:FF:000026">
    <property type="entry name" value="Glia maturation factor"/>
    <property type="match status" value="1"/>
</dbReference>
<dbReference type="GO" id="GO:0005634">
    <property type="term" value="C:nucleus"/>
    <property type="evidence" value="ECO:0007669"/>
    <property type="project" value="UniProtKB-SubCell"/>
</dbReference>
<comment type="subcellular location">
    <subcellularLocation>
        <location evidence="2">Cytoplasm</location>
    </subcellularLocation>
    <subcellularLocation>
        <location evidence="1">Nucleus</location>
    </subcellularLocation>
</comment>
<evidence type="ECO:0000256" key="6">
    <source>
        <dbReference type="PIRNR" id="PIRNR001788"/>
    </source>
</evidence>
<dbReference type="PANTHER" id="PTHR11249">
    <property type="entry name" value="GLIAL FACTOR NATURATION FACTOR"/>
    <property type="match status" value="1"/>
</dbReference>
<evidence type="ECO:0000313" key="8">
    <source>
        <dbReference type="EMBL" id="KAK7085968.1"/>
    </source>
</evidence>
<dbReference type="GO" id="GO:0030864">
    <property type="term" value="C:cortical actin cytoskeleton"/>
    <property type="evidence" value="ECO:0007669"/>
    <property type="project" value="TreeGrafter"/>
</dbReference>
<evidence type="ECO:0000256" key="1">
    <source>
        <dbReference type="ARBA" id="ARBA00004123"/>
    </source>
</evidence>
<dbReference type="GO" id="GO:0034316">
    <property type="term" value="P:negative regulation of Arp2/3 complex-mediated actin nucleation"/>
    <property type="evidence" value="ECO:0007669"/>
    <property type="project" value="TreeGrafter"/>
</dbReference>
<keyword evidence="9" id="KW-1185">Reference proteome</keyword>
<organism evidence="8 9">
    <name type="scientific">Halocaridina rubra</name>
    <name type="common">Hawaiian red shrimp</name>
    <dbReference type="NCBI Taxonomy" id="373956"/>
    <lineage>
        <taxon>Eukaryota</taxon>
        <taxon>Metazoa</taxon>
        <taxon>Ecdysozoa</taxon>
        <taxon>Arthropoda</taxon>
        <taxon>Crustacea</taxon>
        <taxon>Multicrustacea</taxon>
        <taxon>Malacostraca</taxon>
        <taxon>Eumalacostraca</taxon>
        <taxon>Eucarida</taxon>
        <taxon>Decapoda</taxon>
        <taxon>Pleocyemata</taxon>
        <taxon>Caridea</taxon>
        <taxon>Atyoidea</taxon>
        <taxon>Atyidae</taxon>
        <taxon>Halocaridina</taxon>
    </lineage>
</organism>
<evidence type="ECO:0000313" key="9">
    <source>
        <dbReference type="Proteomes" id="UP001381693"/>
    </source>
</evidence>
<dbReference type="SUPFAM" id="SSF55753">
    <property type="entry name" value="Actin depolymerizing proteins"/>
    <property type="match status" value="1"/>
</dbReference>
<reference evidence="8 9" key="1">
    <citation type="submission" date="2023-11" db="EMBL/GenBank/DDBJ databases">
        <title>Halocaridina rubra genome assembly.</title>
        <authorList>
            <person name="Smith C."/>
        </authorList>
    </citation>
    <scope>NUCLEOTIDE SEQUENCE [LARGE SCALE GENOMIC DNA]</scope>
    <source>
        <strain evidence="8">EP-1</strain>
        <tissue evidence="8">Whole</tissue>
    </source>
</reference>
<dbReference type="GO" id="GO:0071933">
    <property type="term" value="F:Arp2/3 complex binding"/>
    <property type="evidence" value="ECO:0007669"/>
    <property type="project" value="InterPro"/>
</dbReference>
<evidence type="ECO:0000256" key="3">
    <source>
        <dbReference type="ARBA" id="ARBA00010055"/>
    </source>
</evidence>
<dbReference type="GO" id="GO:0003779">
    <property type="term" value="F:actin binding"/>
    <property type="evidence" value="ECO:0007669"/>
    <property type="project" value="InterPro"/>
</dbReference>
<sequence>MSNLHVCTISPDLKELLRKFRFRRATNNAAIIMKVDQQSSEIILDEELEDIEDVDDLRNNIPDTQPRYVLISWRINHSDGRVSFPMAFIFTTPRDCQPQLQMMYAGSYNYMIKECNLTKVFQVRDIEELDEEWIQTNLNK</sequence>
<comment type="similarity">
    <text evidence="3 6">Belongs to the actin-binding proteins ADF family. GMF subfamily.</text>
</comment>